<dbReference type="EMBL" id="CAXLJM020000025">
    <property type="protein sequence ID" value="CAL8091981.1"/>
    <property type="molecule type" value="Genomic_DNA"/>
</dbReference>
<proteinExistence type="predicted"/>
<evidence type="ECO:0000256" key="1">
    <source>
        <dbReference type="SAM" id="MobiDB-lite"/>
    </source>
</evidence>
<evidence type="ECO:0000313" key="3">
    <source>
        <dbReference type="Proteomes" id="UP001642540"/>
    </source>
</evidence>
<keyword evidence="3" id="KW-1185">Reference proteome</keyword>
<protein>
    <submittedName>
        <fullName evidence="2">Uncharacterized protein</fullName>
    </submittedName>
</protein>
<feature type="region of interest" description="Disordered" evidence="1">
    <location>
        <begin position="187"/>
        <end position="210"/>
    </location>
</feature>
<dbReference type="Proteomes" id="UP001642540">
    <property type="component" value="Unassembled WGS sequence"/>
</dbReference>
<comment type="caution">
    <text evidence="2">The sequence shown here is derived from an EMBL/GenBank/DDBJ whole genome shotgun (WGS) entry which is preliminary data.</text>
</comment>
<gene>
    <name evidence="2" type="ORF">ODALV1_LOCUS8081</name>
</gene>
<sequence>MASGICIKEEANNDTNRVYDEKQSPSMSMAPMTRTRYRRQCNLKLEVVETSTSTECSNRIPRKLTERRKNLIREFLDSFLERPHMYDAYGTEPWIDSLLAYMNERPSYGLAPIDVKIWMGNEKFFRDEVISILSRRRAPEVEGWCQSVREASEGPAIQPHPSHSEIIPDEILPNDPHPHNFRIKAEPEEPEHQVKTELAPEEDIPLTGDPLEMKPEEEPTEEPMEVAYDFVVPLPPPCRGFYTDTFVYVRQLQDSCTRTCEILDDMKHCGNPGINMDVFYQCAHMMKNLAKEAFDKQVNSFTPQ</sequence>
<evidence type="ECO:0000313" key="2">
    <source>
        <dbReference type="EMBL" id="CAL8091981.1"/>
    </source>
</evidence>
<organism evidence="2 3">
    <name type="scientific">Orchesella dallaii</name>
    <dbReference type="NCBI Taxonomy" id="48710"/>
    <lineage>
        <taxon>Eukaryota</taxon>
        <taxon>Metazoa</taxon>
        <taxon>Ecdysozoa</taxon>
        <taxon>Arthropoda</taxon>
        <taxon>Hexapoda</taxon>
        <taxon>Collembola</taxon>
        <taxon>Entomobryomorpha</taxon>
        <taxon>Entomobryoidea</taxon>
        <taxon>Orchesellidae</taxon>
        <taxon>Orchesellinae</taxon>
        <taxon>Orchesella</taxon>
    </lineage>
</organism>
<accession>A0ABP1QDM7</accession>
<reference evidence="2 3" key="1">
    <citation type="submission" date="2024-08" db="EMBL/GenBank/DDBJ databases">
        <authorList>
            <person name="Cucini C."/>
            <person name="Frati F."/>
        </authorList>
    </citation>
    <scope>NUCLEOTIDE SEQUENCE [LARGE SCALE GENOMIC DNA]</scope>
</reference>
<name>A0ABP1QDM7_9HEXA</name>